<feature type="transmembrane region" description="Helical" evidence="2">
    <location>
        <begin position="21"/>
        <end position="39"/>
    </location>
</feature>
<dbReference type="GO" id="GO:0016020">
    <property type="term" value="C:membrane"/>
    <property type="evidence" value="ECO:0007669"/>
    <property type="project" value="InterPro"/>
</dbReference>
<dbReference type="GO" id="GO:0006784">
    <property type="term" value="P:heme A biosynthetic process"/>
    <property type="evidence" value="ECO:0007669"/>
    <property type="project" value="TreeGrafter"/>
</dbReference>
<comment type="caution">
    <text evidence="3">The sequence shown here is derived from an EMBL/GenBank/DDBJ whole genome shotgun (WGS) entry which is preliminary data.</text>
</comment>
<dbReference type="PANTHER" id="PTHR43448:SF2">
    <property type="entry name" value="PROTOHEME IX FARNESYLTRANSFERASE, MITOCHONDRIAL"/>
    <property type="match status" value="1"/>
</dbReference>
<dbReference type="InterPro" id="IPR006369">
    <property type="entry name" value="Protohaem_IX_farnesylTrfase"/>
</dbReference>
<keyword evidence="1" id="KW-0808">Transferase</keyword>
<dbReference type="PANTHER" id="PTHR43448">
    <property type="entry name" value="PROTOHEME IX FARNESYLTRANSFERASE, MITOCHONDRIAL"/>
    <property type="match status" value="1"/>
</dbReference>
<keyword evidence="2" id="KW-1133">Transmembrane helix</keyword>
<dbReference type="GO" id="GO:0005739">
    <property type="term" value="C:mitochondrion"/>
    <property type="evidence" value="ECO:0007669"/>
    <property type="project" value="TreeGrafter"/>
</dbReference>
<sequence>MTSVIELAQCRRMALRHSVGLLVLCSCAPLLDLTSWTFAFDSFPLNCYLIYHAWKFQKDGGNQSSQELFRFSLIYLLALLFLMLSGKKYSSKDDKHEIA</sequence>
<evidence type="ECO:0000313" key="3">
    <source>
        <dbReference type="EMBL" id="GBM90318.1"/>
    </source>
</evidence>
<evidence type="ECO:0000313" key="4">
    <source>
        <dbReference type="Proteomes" id="UP000499080"/>
    </source>
</evidence>
<keyword evidence="2" id="KW-0472">Membrane</keyword>
<dbReference type="GO" id="GO:0008495">
    <property type="term" value="F:protoheme IX farnesyltransferase activity"/>
    <property type="evidence" value="ECO:0007669"/>
    <property type="project" value="InterPro"/>
</dbReference>
<name>A0A4Y2JLH7_ARAVE</name>
<feature type="transmembrane region" description="Helical" evidence="2">
    <location>
        <begin position="68"/>
        <end position="86"/>
    </location>
</feature>
<keyword evidence="4" id="KW-1185">Reference proteome</keyword>
<evidence type="ECO:0000256" key="1">
    <source>
        <dbReference type="ARBA" id="ARBA00022679"/>
    </source>
</evidence>
<accession>A0A4Y2JLH7</accession>
<evidence type="ECO:0000256" key="2">
    <source>
        <dbReference type="SAM" id="Phobius"/>
    </source>
</evidence>
<reference evidence="3 4" key="1">
    <citation type="journal article" date="2019" name="Sci. Rep.">
        <title>Orb-weaving spider Araneus ventricosus genome elucidates the spidroin gene catalogue.</title>
        <authorList>
            <person name="Kono N."/>
            <person name="Nakamura H."/>
            <person name="Ohtoshi R."/>
            <person name="Moran D.A.P."/>
            <person name="Shinohara A."/>
            <person name="Yoshida Y."/>
            <person name="Fujiwara M."/>
            <person name="Mori M."/>
            <person name="Tomita M."/>
            <person name="Arakawa K."/>
        </authorList>
    </citation>
    <scope>NUCLEOTIDE SEQUENCE [LARGE SCALE GENOMIC DNA]</scope>
</reference>
<gene>
    <name evidence="3" type="ORF">AVEN_116308_1</name>
</gene>
<dbReference type="AlphaFoldDB" id="A0A4Y2JLH7"/>
<organism evidence="3 4">
    <name type="scientific">Araneus ventricosus</name>
    <name type="common">Orbweaver spider</name>
    <name type="synonym">Epeira ventricosa</name>
    <dbReference type="NCBI Taxonomy" id="182803"/>
    <lineage>
        <taxon>Eukaryota</taxon>
        <taxon>Metazoa</taxon>
        <taxon>Ecdysozoa</taxon>
        <taxon>Arthropoda</taxon>
        <taxon>Chelicerata</taxon>
        <taxon>Arachnida</taxon>
        <taxon>Araneae</taxon>
        <taxon>Araneomorphae</taxon>
        <taxon>Entelegynae</taxon>
        <taxon>Araneoidea</taxon>
        <taxon>Araneidae</taxon>
        <taxon>Araneus</taxon>
    </lineage>
</organism>
<protein>
    <submittedName>
        <fullName evidence="3">Uncharacterized protein</fullName>
    </submittedName>
</protein>
<dbReference type="EMBL" id="BGPR01003609">
    <property type="protein sequence ID" value="GBM90318.1"/>
    <property type="molecule type" value="Genomic_DNA"/>
</dbReference>
<keyword evidence="2" id="KW-0812">Transmembrane</keyword>
<dbReference type="Proteomes" id="UP000499080">
    <property type="component" value="Unassembled WGS sequence"/>
</dbReference>
<proteinExistence type="predicted"/>
<dbReference type="OrthoDB" id="5211at2759"/>